<dbReference type="GO" id="GO:0050660">
    <property type="term" value="F:flavin adenine dinucleotide binding"/>
    <property type="evidence" value="ECO:0007669"/>
    <property type="project" value="InterPro"/>
</dbReference>
<sequence>MFICDEVKRDQVILESIRTRLLKISVRSRSSKQQVSSPDNQQTYLYLDQSKAGWHNRHGADLDLLTPGKTNRLLESETFPGEELDVILSWLHSDLLKDGEALDLEVWTPFPVSVDRERISPLVEPCTALFCHYAMYKAPKLNSLELCILQHSSGSRRYPNWYRHKISSEQKDIILQDEKSAASAKGQILFSDEMRDIVLCHEKGKKVKTVGCGHSFSDLACTTDFMISMARYNRVLKVSLDSVWEEMVLNFGLLYVILL</sequence>
<proteinExistence type="predicted"/>
<name>A0AAE0Y956_9GAST</name>
<dbReference type="AlphaFoldDB" id="A0AAE0Y956"/>
<dbReference type="SUPFAM" id="SSF56176">
    <property type="entry name" value="FAD-binding/transporter-associated domain-like"/>
    <property type="match status" value="1"/>
</dbReference>
<keyword evidence="2" id="KW-1185">Reference proteome</keyword>
<organism evidence="1 2">
    <name type="scientific">Elysia crispata</name>
    <name type="common">lettuce slug</name>
    <dbReference type="NCBI Taxonomy" id="231223"/>
    <lineage>
        <taxon>Eukaryota</taxon>
        <taxon>Metazoa</taxon>
        <taxon>Spiralia</taxon>
        <taxon>Lophotrochozoa</taxon>
        <taxon>Mollusca</taxon>
        <taxon>Gastropoda</taxon>
        <taxon>Heterobranchia</taxon>
        <taxon>Euthyneura</taxon>
        <taxon>Panpulmonata</taxon>
        <taxon>Sacoglossa</taxon>
        <taxon>Placobranchoidea</taxon>
        <taxon>Plakobranchidae</taxon>
        <taxon>Elysia</taxon>
    </lineage>
</organism>
<reference evidence="1" key="1">
    <citation type="journal article" date="2023" name="G3 (Bethesda)">
        <title>A reference genome for the long-term kleptoplast-retaining sea slug Elysia crispata morphotype clarki.</title>
        <authorList>
            <person name="Eastman K.E."/>
            <person name="Pendleton A.L."/>
            <person name="Shaikh M.A."/>
            <person name="Suttiyut T."/>
            <person name="Ogas R."/>
            <person name="Tomko P."/>
            <person name="Gavelis G."/>
            <person name="Widhalm J.R."/>
            <person name="Wisecaver J.H."/>
        </authorList>
    </citation>
    <scope>NUCLEOTIDE SEQUENCE</scope>
    <source>
        <strain evidence="1">ECLA1</strain>
    </source>
</reference>
<dbReference type="Gene3D" id="3.30.43.10">
    <property type="entry name" value="Uridine Diphospho-n-acetylenolpyruvylglucosamine Reductase, domain 2"/>
    <property type="match status" value="1"/>
</dbReference>
<evidence type="ECO:0000313" key="1">
    <source>
        <dbReference type="EMBL" id="KAK3737489.1"/>
    </source>
</evidence>
<protein>
    <submittedName>
        <fullName evidence="1">Uncharacterized protein</fullName>
    </submittedName>
</protein>
<evidence type="ECO:0000313" key="2">
    <source>
        <dbReference type="Proteomes" id="UP001283361"/>
    </source>
</evidence>
<dbReference type="EMBL" id="JAWDGP010006643">
    <property type="protein sequence ID" value="KAK3737489.1"/>
    <property type="molecule type" value="Genomic_DNA"/>
</dbReference>
<dbReference type="InterPro" id="IPR016167">
    <property type="entry name" value="FAD-bd_PCMH_sub1"/>
</dbReference>
<feature type="non-terminal residue" evidence="1">
    <location>
        <position position="1"/>
    </location>
</feature>
<gene>
    <name evidence="1" type="ORF">RRG08_028638</name>
</gene>
<dbReference type="InterPro" id="IPR036318">
    <property type="entry name" value="FAD-bd_PCMH-like_sf"/>
</dbReference>
<comment type="caution">
    <text evidence="1">The sequence shown here is derived from an EMBL/GenBank/DDBJ whole genome shotgun (WGS) entry which is preliminary data.</text>
</comment>
<dbReference type="Proteomes" id="UP001283361">
    <property type="component" value="Unassembled WGS sequence"/>
</dbReference>
<accession>A0AAE0Y956</accession>